<reference evidence="2" key="1">
    <citation type="journal article" date="2013" name="Genome Biol.">
        <title>Reference genomes and transcriptomes of Nicotiana sylvestris and Nicotiana tomentosiformis.</title>
        <authorList>
            <person name="Sierro N."/>
            <person name="Battey J.N."/>
            <person name="Ouadi S."/>
            <person name="Bovet L."/>
            <person name="Goepfert S."/>
            <person name="Bakaher N."/>
            <person name="Peitsch M.C."/>
            <person name="Ivanov N.V."/>
        </authorList>
    </citation>
    <scope>NUCLEOTIDE SEQUENCE [LARGE SCALE GENOMIC DNA]</scope>
</reference>
<feature type="domain" description="RNase H type-1" evidence="1">
    <location>
        <begin position="143"/>
        <end position="230"/>
    </location>
</feature>
<organism evidence="2 3">
    <name type="scientific">Nicotiana sylvestris</name>
    <name type="common">Wood tobacco</name>
    <name type="synonym">South American tobacco</name>
    <dbReference type="NCBI Taxonomy" id="4096"/>
    <lineage>
        <taxon>Eukaryota</taxon>
        <taxon>Viridiplantae</taxon>
        <taxon>Streptophyta</taxon>
        <taxon>Embryophyta</taxon>
        <taxon>Tracheophyta</taxon>
        <taxon>Spermatophyta</taxon>
        <taxon>Magnoliopsida</taxon>
        <taxon>eudicotyledons</taxon>
        <taxon>Gunneridae</taxon>
        <taxon>Pentapetalae</taxon>
        <taxon>asterids</taxon>
        <taxon>lamiids</taxon>
        <taxon>Solanales</taxon>
        <taxon>Solanaceae</taxon>
        <taxon>Nicotianoideae</taxon>
        <taxon>Nicotianeae</taxon>
        <taxon>Nicotiana</taxon>
    </lineage>
</organism>
<sequence>MEVFVDDMPIKSLNIGDHLKHLQETFDILRKHNMKFSPEKYAFRVISGKFLGFLVSQRLIKVNPDNIKAIEDIPDQLSNVKEVQSLTGRLAALSRFISRSSEKMSSLLFTSQKEEQLRMDSVMSAGFEGFKKVFFKPSIIIETRRRRASADLLSGLGGLELARGLESQVIEIKFDSQLVVNQVYEIFEAKEECMQQYVVKVQDLLARFSKWSITHIPREENREADALANLGSSTEMKG</sequence>
<evidence type="ECO:0000313" key="2">
    <source>
        <dbReference type="Proteomes" id="UP000189701"/>
    </source>
</evidence>
<dbReference type="AlphaFoldDB" id="A0A1U7W589"/>
<dbReference type="RefSeq" id="XP_009769794.1">
    <property type="nucleotide sequence ID" value="XM_009771492.1"/>
</dbReference>
<dbReference type="Gene3D" id="3.30.70.270">
    <property type="match status" value="1"/>
</dbReference>
<dbReference type="InterPro" id="IPR043502">
    <property type="entry name" value="DNA/RNA_pol_sf"/>
</dbReference>
<dbReference type="InterPro" id="IPR043128">
    <property type="entry name" value="Rev_trsase/Diguanyl_cyclase"/>
</dbReference>
<reference evidence="3" key="2">
    <citation type="submission" date="2025-08" db="UniProtKB">
        <authorList>
            <consortium name="RefSeq"/>
        </authorList>
    </citation>
    <scope>IDENTIFICATION</scope>
    <source>
        <tissue evidence="3">Leaf</tissue>
    </source>
</reference>
<name>A0A1U7W589_NICSY</name>
<keyword evidence="2" id="KW-1185">Reference proteome</keyword>
<protein>
    <submittedName>
        <fullName evidence="3">Uncharacterized protein LOC104220595</fullName>
    </submittedName>
</protein>
<dbReference type="Gene3D" id="3.30.420.10">
    <property type="entry name" value="Ribonuclease H-like superfamily/Ribonuclease H"/>
    <property type="match status" value="1"/>
</dbReference>
<dbReference type="PANTHER" id="PTHR48475:SF2">
    <property type="entry name" value="RIBONUCLEASE H"/>
    <property type="match status" value="1"/>
</dbReference>
<dbReference type="PANTHER" id="PTHR48475">
    <property type="entry name" value="RIBONUCLEASE H"/>
    <property type="match status" value="1"/>
</dbReference>
<accession>A0A1U7W589</accession>
<dbReference type="InterPro" id="IPR002156">
    <property type="entry name" value="RNaseH_domain"/>
</dbReference>
<dbReference type="InterPro" id="IPR036397">
    <property type="entry name" value="RNaseH_sf"/>
</dbReference>
<dbReference type="SUPFAM" id="SSF56672">
    <property type="entry name" value="DNA/RNA polymerases"/>
    <property type="match status" value="1"/>
</dbReference>
<dbReference type="Pfam" id="PF13456">
    <property type="entry name" value="RVT_3"/>
    <property type="match status" value="1"/>
</dbReference>
<proteinExistence type="predicted"/>
<gene>
    <name evidence="3" type="primary">LOC104220595</name>
</gene>
<evidence type="ECO:0000313" key="3">
    <source>
        <dbReference type="RefSeq" id="XP_009769794.1"/>
    </source>
</evidence>
<evidence type="ECO:0000259" key="1">
    <source>
        <dbReference type="Pfam" id="PF13456"/>
    </source>
</evidence>
<dbReference type="GO" id="GO:0003676">
    <property type="term" value="F:nucleic acid binding"/>
    <property type="evidence" value="ECO:0007669"/>
    <property type="project" value="InterPro"/>
</dbReference>
<dbReference type="Proteomes" id="UP000189701">
    <property type="component" value="Unplaced"/>
</dbReference>
<dbReference type="GO" id="GO:0004523">
    <property type="term" value="F:RNA-DNA hybrid ribonuclease activity"/>
    <property type="evidence" value="ECO:0007669"/>
    <property type="project" value="InterPro"/>
</dbReference>
<dbReference type="eggNOG" id="KOG0017">
    <property type="taxonomic scope" value="Eukaryota"/>
</dbReference>